<dbReference type="AlphaFoldDB" id="A0A0F8TWZ4"/>
<dbReference type="PROSITE" id="PS01359">
    <property type="entry name" value="ZF_PHD_1"/>
    <property type="match status" value="1"/>
</dbReference>
<feature type="compositionally biased region" description="Polar residues" evidence="10">
    <location>
        <begin position="530"/>
        <end position="541"/>
    </location>
</feature>
<evidence type="ECO:0000256" key="9">
    <source>
        <dbReference type="RuleBase" id="RU361213"/>
    </source>
</evidence>
<feature type="binding site" evidence="7">
    <location>
        <position position="671"/>
    </location>
    <ligand>
        <name>Zn(2+)</name>
        <dbReference type="ChEBI" id="CHEBI:29105"/>
        <label>1</label>
    </ligand>
</feature>
<evidence type="ECO:0000256" key="5">
    <source>
        <dbReference type="ARBA" id="ARBA00022833"/>
    </source>
</evidence>
<dbReference type="CDD" id="cd17017">
    <property type="entry name" value="ING_Yng1p"/>
    <property type="match status" value="1"/>
</dbReference>
<dbReference type="EMBL" id="JYKN01003546">
    <property type="protein sequence ID" value="KKK12019.1"/>
    <property type="molecule type" value="Genomic_DNA"/>
</dbReference>
<dbReference type="InterPro" id="IPR011011">
    <property type="entry name" value="Znf_FYVE_PHD"/>
</dbReference>
<proteinExistence type="inferred from homology"/>
<protein>
    <recommendedName>
        <fullName evidence="9">Chromatin modification-related protein</fullName>
    </recommendedName>
</protein>
<comment type="caution">
    <text evidence="12">The sequence shown here is derived from an EMBL/GenBank/DDBJ whole genome shotgun (WGS) entry which is preliminary data.</text>
</comment>
<keyword evidence="3 7" id="KW-0479">Metal-binding</keyword>
<feature type="compositionally biased region" description="Basic residues" evidence="10">
    <location>
        <begin position="625"/>
        <end position="636"/>
    </location>
</feature>
<evidence type="ECO:0000256" key="7">
    <source>
        <dbReference type="PIRSR" id="PIRSR628651-51"/>
    </source>
</evidence>
<dbReference type="InterPro" id="IPR013083">
    <property type="entry name" value="Znf_RING/FYVE/PHD"/>
</dbReference>
<keyword evidence="4 8" id="KW-0863">Zinc-finger</keyword>
<feature type="binding site" evidence="7">
    <location>
        <position position="713"/>
    </location>
    <ligand>
        <name>Zn(2+)</name>
        <dbReference type="ChEBI" id="CHEBI:29105"/>
        <label>2</label>
    </ligand>
</feature>
<dbReference type="GO" id="GO:0005634">
    <property type="term" value="C:nucleus"/>
    <property type="evidence" value="ECO:0007669"/>
    <property type="project" value="UniProtKB-SubCell"/>
</dbReference>
<sequence>MAEYHDTGGVILDGPFDPDAQATVTDFIDYTEYLPADLIRSLTLIRGLDKRYLDSAQGVHELTRTYGQLPDLPPESRPDPCLLRRDISAQLDSAINARESAYAEACRLYDVVDRHFNRLDAIKQKLEALPKPESRDATSPIQPLTNAKRPRTSKKGDEAPATTTTRITLRLDGMTSGSQKSRTRRSLIAAEHLAGLHPDSPIASTEHSDAEGDSKATPLEPASEPTAAAGRKEKQNRRSRASAGVTTAHTGGTSMSTSNALALLKPPPDDAKPGSEDLPWLRLTEWEMTKLRKKMKKNAVWQPSEVMIHRELALRGRGWEAYRTAKAQAEANGSEFIDCDDIMNNYIPGLLTRRSEATGEFEGVVETKLSNRGMKLNEAKKLKRENQAREQAALAAAEAEAAKRLGQLGSTSQGLISNGADRPQDSSAMTAGKPSRALKKRKLEASSLATAPVVPPADVEIRSSLRSSTKRRKTGKESPSPSDNVATRATSATAISSTTTTTTTIIVSTASRATLDLSEAHKRPVAASSIPPSTVSAIRSKSGNTPTPPGTRPSSRRRSVPATETTLIVGSGRELRRKSATPARKTPVPDFSRAASVSAPPRRRKRPAPGPVSSGQDGGAAVSYGRRKAKPGKKRVGSRDPASKDGAVGQDIRIDEDGVLEEIDPNEPRYCLCGDVSFGTMICCENQDCDREWFHLDCIGLSEVPSRTAKWYCPDCRVKFNKGTDGIIKSNSSRR</sequence>
<dbReference type="CDD" id="cd15505">
    <property type="entry name" value="PHD_ING"/>
    <property type="match status" value="1"/>
</dbReference>
<dbReference type="SMART" id="SM01408">
    <property type="entry name" value="ING"/>
    <property type="match status" value="1"/>
</dbReference>
<name>A0A0F8TWZ4_9EURO</name>
<feature type="compositionally biased region" description="Low complexity" evidence="10">
    <location>
        <begin position="485"/>
        <end position="495"/>
    </location>
</feature>
<feature type="domain" description="PHD-type" evidence="11">
    <location>
        <begin position="668"/>
        <end position="719"/>
    </location>
</feature>
<dbReference type="OrthoDB" id="5411773at2759"/>
<comment type="domain">
    <text evidence="9">The PHD-type zinc finger mediates the binding to H3K4me3.</text>
</comment>
<evidence type="ECO:0000256" key="2">
    <source>
        <dbReference type="ARBA" id="ARBA00010210"/>
    </source>
</evidence>
<evidence type="ECO:0000313" key="12">
    <source>
        <dbReference type="EMBL" id="KKK12019.1"/>
    </source>
</evidence>
<evidence type="ECO:0000256" key="3">
    <source>
        <dbReference type="ARBA" id="ARBA00022723"/>
    </source>
</evidence>
<keyword evidence="13" id="KW-1185">Reference proteome</keyword>
<evidence type="ECO:0000313" key="13">
    <source>
        <dbReference type="Proteomes" id="UP000034947"/>
    </source>
</evidence>
<dbReference type="InterPro" id="IPR019786">
    <property type="entry name" value="Zinc_finger_PHD-type_CS"/>
</dbReference>
<evidence type="ECO:0000259" key="11">
    <source>
        <dbReference type="PROSITE" id="PS50016"/>
    </source>
</evidence>
<feature type="region of interest" description="Disordered" evidence="10">
    <location>
        <begin position="410"/>
        <end position="495"/>
    </location>
</feature>
<dbReference type="GO" id="GO:0006355">
    <property type="term" value="P:regulation of DNA-templated transcription"/>
    <property type="evidence" value="ECO:0007669"/>
    <property type="project" value="TreeGrafter"/>
</dbReference>
<dbReference type="Pfam" id="PF12998">
    <property type="entry name" value="ING"/>
    <property type="match status" value="1"/>
</dbReference>
<evidence type="ECO:0000256" key="8">
    <source>
        <dbReference type="PROSITE-ProRule" id="PRU00146"/>
    </source>
</evidence>
<dbReference type="InterPro" id="IPR024610">
    <property type="entry name" value="ING_N_histone-binding"/>
</dbReference>
<feature type="binding site" evidence="7">
    <location>
        <position position="684"/>
    </location>
    <ligand>
        <name>Zn(2+)</name>
        <dbReference type="ChEBI" id="CHEBI:29105"/>
        <label>2</label>
    </ligand>
</feature>
<evidence type="ECO:0000256" key="6">
    <source>
        <dbReference type="ARBA" id="ARBA00023242"/>
    </source>
</evidence>
<feature type="region of interest" description="Disordered" evidence="10">
    <location>
        <begin position="520"/>
        <end position="653"/>
    </location>
</feature>
<comment type="subcellular location">
    <subcellularLocation>
        <location evidence="1 9">Nucleus</location>
    </subcellularLocation>
</comment>
<feature type="region of interest" description="Disordered" evidence="10">
    <location>
        <begin position="130"/>
        <end position="277"/>
    </location>
</feature>
<evidence type="ECO:0000256" key="1">
    <source>
        <dbReference type="ARBA" id="ARBA00004123"/>
    </source>
</evidence>
<dbReference type="InterPro" id="IPR001965">
    <property type="entry name" value="Znf_PHD"/>
</dbReference>
<keyword evidence="9" id="KW-0156">Chromatin regulator</keyword>
<evidence type="ECO:0000256" key="10">
    <source>
        <dbReference type="SAM" id="MobiDB-lite"/>
    </source>
</evidence>
<keyword evidence="5 7" id="KW-0862">Zinc</keyword>
<gene>
    <name evidence="12" type="ORF">AOCH_005797</name>
</gene>
<comment type="similarity">
    <text evidence="2 9">Belongs to the ING family.</text>
</comment>
<dbReference type="GO" id="GO:0008270">
    <property type="term" value="F:zinc ion binding"/>
    <property type="evidence" value="ECO:0007669"/>
    <property type="project" value="UniProtKB-KW"/>
</dbReference>
<dbReference type="GO" id="GO:0000123">
    <property type="term" value="C:histone acetyltransferase complex"/>
    <property type="evidence" value="ECO:0007669"/>
    <property type="project" value="TreeGrafter"/>
</dbReference>
<dbReference type="PANTHER" id="PTHR10333:SF94">
    <property type="entry name" value="FINGER DOMAIN PROTEIN, PUTATIVE (AFU_ORTHOLOGUE AFUA_3G11940)-RELATED"/>
    <property type="match status" value="1"/>
</dbReference>
<dbReference type="Gene3D" id="6.10.140.1740">
    <property type="match status" value="1"/>
</dbReference>
<feature type="compositionally biased region" description="Polar residues" evidence="10">
    <location>
        <begin position="244"/>
        <end position="260"/>
    </location>
</feature>
<dbReference type="Gene3D" id="3.30.40.10">
    <property type="entry name" value="Zinc/RING finger domain, C3HC4 (zinc finger)"/>
    <property type="match status" value="1"/>
</dbReference>
<comment type="function">
    <text evidence="9">Component of an histone acetyltransferase complex.</text>
</comment>
<feature type="binding site" evidence="7">
    <location>
        <position position="673"/>
    </location>
    <ligand>
        <name>Zn(2+)</name>
        <dbReference type="ChEBI" id="CHEBI:29105"/>
        <label>1</label>
    </ligand>
</feature>
<feature type="binding site" evidence="7">
    <location>
        <position position="716"/>
    </location>
    <ligand>
        <name>Zn(2+)</name>
        <dbReference type="ChEBI" id="CHEBI:29105"/>
        <label>2</label>
    </ligand>
</feature>
<comment type="subunit">
    <text evidence="9">Component of an histone acetyltransferase complex. Interacts with H3K4me3 and to a lesser extent with H3K4me2.</text>
</comment>
<dbReference type="VEuPathDB" id="FungiDB:P175DRAFT_0508343"/>
<dbReference type="SUPFAM" id="SSF57903">
    <property type="entry name" value="FYVE/PHD zinc finger"/>
    <property type="match status" value="1"/>
</dbReference>
<reference evidence="12 13" key="1">
    <citation type="submission" date="2015-02" db="EMBL/GenBank/DDBJ databases">
        <title>Draft Genome Sequences of Two Closely-Related Aflatoxigenic Aspergillus Species Obtained from the Cote d'Ivoire.</title>
        <authorList>
            <person name="Moore G.G."/>
            <person name="Beltz S.B."/>
            <person name="Mack B.M."/>
        </authorList>
    </citation>
    <scope>NUCLEOTIDE SEQUENCE [LARGE SCALE GENOMIC DNA]</scope>
    <source>
        <strain evidence="12 13">SRRC1432</strain>
    </source>
</reference>
<dbReference type="Proteomes" id="UP000034947">
    <property type="component" value="Unassembled WGS sequence"/>
</dbReference>
<evidence type="ECO:0000256" key="4">
    <source>
        <dbReference type="ARBA" id="ARBA00022771"/>
    </source>
</evidence>
<feature type="binding site" evidence="7">
    <location>
        <position position="695"/>
    </location>
    <ligand>
        <name>Zn(2+)</name>
        <dbReference type="ChEBI" id="CHEBI:29105"/>
        <label>1</label>
    </ligand>
</feature>
<keyword evidence="6 9" id="KW-0539">Nucleus</keyword>
<dbReference type="PANTHER" id="PTHR10333">
    <property type="entry name" value="INHIBITOR OF GROWTH PROTEIN"/>
    <property type="match status" value="1"/>
</dbReference>
<accession>A0A0F8TWZ4</accession>
<organism evidence="12 13">
    <name type="scientific">Aspergillus ochraceoroseus</name>
    <dbReference type="NCBI Taxonomy" id="138278"/>
    <lineage>
        <taxon>Eukaryota</taxon>
        <taxon>Fungi</taxon>
        <taxon>Dikarya</taxon>
        <taxon>Ascomycota</taxon>
        <taxon>Pezizomycotina</taxon>
        <taxon>Eurotiomycetes</taxon>
        <taxon>Eurotiomycetidae</taxon>
        <taxon>Eurotiales</taxon>
        <taxon>Aspergillaceae</taxon>
        <taxon>Aspergillus</taxon>
        <taxon>Aspergillus subgen. Nidulantes</taxon>
    </lineage>
</organism>
<dbReference type="PROSITE" id="PS50016">
    <property type="entry name" value="ZF_PHD_2"/>
    <property type="match status" value="1"/>
</dbReference>
<dbReference type="GO" id="GO:0004402">
    <property type="term" value="F:histone acetyltransferase activity"/>
    <property type="evidence" value="ECO:0007669"/>
    <property type="project" value="TreeGrafter"/>
</dbReference>
<dbReference type="InterPro" id="IPR028651">
    <property type="entry name" value="ING_fam"/>
</dbReference>
<feature type="binding site" evidence="7">
    <location>
        <position position="698"/>
    </location>
    <ligand>
        <name>Zn(2+)</name>
        <dbReference type="ChEBI" id="CHEBI:29105"/>
        <label>1</label>
    </ligand>
</feature>
<feature type="binding site" evidence="7">
    <location>
        <position position="689"/>
    </location>
    <ligand>
        <name>Zn(2+)</name>
        <dbReference type="ChEBI" id="CHEBI:29105"/>
        <label>2</label>
    </ligand>
</feature>
<dbReference type="SMART" id="SM00249">
    <property type="entry name" value="PHD"/>
    <property type="match status" value="1"/>
</dbReference>
<dbReference type="InterPro" id="IPR019787">
    <property type="entry name" value="Znf_PHD-finger"/>
</dbReference>